<sequence length="19" mass="2324">MSQDQRGMNLTLIKIHYFK</sequence>
<proteinExistence type="predicted"/>
<evidence type="ECO:0000313" key="2">
    <source>
        <dbReference type="Proteomes" id="UP000234681"/>
    </source>
</evidence>
<dbReference type="EMBL" id="CH473968">
    <property type="protein sequence ID" value="EDL80473.1"/>
    <property type="molecule type" value="Genomic_DNA"/>
</dbReference>
<protein>
    <submittedName>
        <fullName evidence="1">RCG30834, isoform CRA_b</fullName>
    </submittedName>
</protein>
<gene>
    <name evidence="1" type="ORF">rCG_30834</name>
</gene>
<organism evidence="1 2">
    <name type="scientific">Rattus norvegicus</name>
    <name type="common">Rat</name>
    <dbReference type="NCBI Taxonomy" id="10116"/>
    <lineage>
        <taxon>Eukaryota</taxon>
        <taxon>Metazoa</taxon>
        <taxon>Chordata</taxon>
        <taxon>Craniata</taxon>
        <taxon>Vertebrata</taxon>
        <taxon>Euteleostomi</taxon>
        <taxon>Mammalia</taxon>
        <taxon>Eutheria</taxon>
        <taxon>Euarchontoglires</taxon>
        <taxon>Glires</taxon>
        <taxon>Rodentia</taxon>
        <taxon>Myomorpha</taxon>
        <taxon>Muroidea</taxon>
        <taxon>Muridae</taxon>
        <taxon>Murinae</taxon>
        <taxon>Rattus</taxon>
    </lineage>
</organism>
<dbReference type="Proteomes" id="UP000234681">
    <property type="component" value="Chromosome 5"/>
</dbReference>
<evidence type="ECO:0000313" key="1">
    <source>
        <dbReference type="EMBL" id="EDL80473.1"/>
    </source>
</evidence>
<accession>A6ISC2</accession>
<feature type="non-terminal residue" evidence="1">
    <location>
        <position position="19"/>
    </location>
</feature>
<name>A6ISC2_RAT</name>
<reference evidence="2" key="1">
    <citation type="submission" date="2005-09" db="EMBL/GenBank/DDBJ databases">
        <authorList>
            <person name="Mural R.J."/>
            <person name="Li P.W."/>
            <person name="Adams M.D."/>
            <person name="Amanatides P.G."/>
            <person name="Baden-Tillson H."/>
            <person name="Barnstead M."/>
            <person name="Chin S.H."/>
            <person name="Dew I."/>
            <person name="Evans C.A."/>
            <person name="Ferriera S."/>
            <person name="Flanigan M."/>
            <person name="Fosler C."/>
            <person name="Glodek A."/>
            <person name="Gu Z."/>
            <person name="Holt R.A."/>
            <person name="Jennings D."/>
            <person name="Kraft C.L."/>
            <person name="Lu F."/>
            <person name="Nguyen T."/>
            <person name="Nusskern D.R."/>
            <person name="Pfannkoch C.M."/>
            <person name="Sitter C."/>
            <person name="Sutton G.G."/>
            <person name="Venter J.C."/>
            <person name="Wang Z."/>
            <person name="Woodage T."/>
            <person name="Zheng X.H."/>
            <person name="Zhong F."/>
        </authorList>
    </citation>
    <scope>NUCLEOTIDE SEQUENCE [LARGE SCALE GENOMIC DNA]</scope>
    <source>
        <strain>BN</strain>
        <strain evidence="2">Sprague-Dawley</strain>
    </source>
</reference>
<dbReference type="AlphaFoldDB" id="A6ISC2"/>